<keyword evidence="4" id="KW-1185">Reference proteome</keyword>
<reference evidence="3 4" key="1">
    <citation type="submission" date="2021-12" db="EMBL/GenBank/DDBJ databases">
        <title>Discovery of the Pendulisporaceae a myxobacterial family with distinct sporulation behavior and unique specialized metabolism.</title>
        <authorList>
            <person name="Garcia R."/>
            <person name="Popoff A."/>
            <person name="Bader C.D."/>
            <person name="Loehr J."/>
            <person name="Walesch S."/>
            <person name="Walt C."/>
            <person name="Boldt J."/>
            <person name="Bunk B."/>
            <person name="Haeckl F.J.F.P.J."/>
            <person name="Gunesch A.P."/>
            <person name="Birkelbach J."/>
            <person name="Nuebel U."/>
            <person name="Pietschmann T."/>
            <person name="Bach T."/>
            <person name="Mueller R."/>
        </authorList>
    </citation>
    <scope>NUCLEOTIDE SEQUENCE [LARGE SCALE GENOMIC DNA]</scope>
    <source>
        <strain evidence="3 4">MSr11954</strain>
    </source>
</reference>
<evidence type="ECO:0000256" key="1">
    <source>
        <dbReference type="SAM" id="MobiDB-lite"/>
    </source>
</evidence>
<organism evidence="3 4">
    <name type="scientific">Pendulispora albinea</name>
    <dbReference type="NCBI Taxonomy" id="2741071"/>
    <lineage>
        <taxon>Bacteria</taxon>
        <taxon>Pseudomonadati</taxon>
        <taxon>Myxococcota</taxon>
        <taxon>Myxococcia</taxon>
        <taxon>Myxococcales</taxon>
        <taxon>Sorangiineae</taxon>
        <taxon>Pendulisporaceae</taxon>
        <taxon>Pendulispora</taxon>
    </lineage>
</organism>
<dbReference type="EMBL" id="CP089984">
    <property type="protein sequence ID" value="WXB11016.1"/>
    <property type="molecule type" value="Genomic_DNA"/>
</dbReference>
<feature type="compositionally biased region" description="Basic and acidic residues" evidence="1">
    <location>
        <begin position="280"/>
        <end position="304"/>
    </location>
</feature>
<feature type="region of interest" description="Disordered" evidence="1">
    <location>
        <begin position="279"/>
        <end position="304"/>
    </location>
</feature>
<dbReference type="Proteomes" id="UP001370348">
    <property type="component" value="Chromosome"/>
</dbReference>
<dbReference type="RefSeq" id="WP_394820631.1">
    <property type="nucleotide sequence ID" value="NZ_CP089984.1"/>
</dbReference>
<protein>
    <recommendedName>
        <fullName evidence="2">Aspartate/glutamate/uridylate kinase domain-containing protein</fullName>
    </recommendedName>
</protein>
<evidence type="ECO:0000259" key="2">
    <source>
        <dbReference type="Pfam" id="PF00696"/>
    </source>
</evidence>
<gene>
    <name evidence="3" type="ORF">LZC94_24410</name>
</gene>
<dbReference type="InterPro" id="IPR001048">
    <property type="entry name" value="Asp/Glu/Uridylate_kinase"/>
</dbReference>
<dbReference type="InterPro" id="IPR036393">
    <property type="entry name" value="AceGlu_kinase-like_sf"/>
</dbReference>
<dbReference type="SUPFAM" id="SSF53633">
    <property type="entry name" value="Carbamate kinase-like"/>
    <property type="match status" value="1"/>
</dbReference>
<feature type="domain" description="Aspartate/glutamate/uridylate kinase" evidence="2">
    <location>
        <begin position="46"/>
        <end position="226"/>
    </location>
</feature>
<proteinExistence type="predicted"/>
<name>A0ABZ2LJB0_9BACT</name>
<dbReference type="Pfam" id="PF00696">
    <property type="entry name" value="AA_kinase"/>
    <property type="match status" value="1"/>
</dbReference>
<evidence type="ECO:0000313" key="3">
    <source>
        <dbReference type="EMBL" id="WXB11016.1"/>
    </source>
</evidence>
<dbReference type="Gene3D" id="3.40.1160.10">
    <property type="entry name" value="Acetylglutamate kinase-like"/>
    <property type="match status" value="1"/>
</dbReference>
<evidence type="ECO:0000313" key="4">
    <source>
        <dbReference type="Proteomes" id="UP001370348"/>
    </source>
</evidence>
<accession>A0ABZ2LJB0</accession>
<sequence>MTSKSRIEIGDGRTHIVSKLMRQSLVDRRTVATTASEHEFQILPDVTLVSLGGHSIFDRGKEALVPLAAELAEIRYHHKIVLGVGGGTRVRHTVAIALDLGLPTGGIAQLVGAMEEANAVFLNALLAKHGSIVMQREHFWELPLYLESGMLPIVISTPPYHFWEPPPEDGPLPAHGSDFGLFIHAEVLGMQNLIFVKDEDGLYDRDPKKDKGAKLIPRITLPELLKKMPEDLILDRQLFEAWRTARHIRRVQIINGLRRGELARALAGEDVGTVIVKTDAPAKSKSSDTHDTHETENAEKVNPR</sequence>